<feature type="compositionally biased region" description="Low complexity" evidence="1">
    <location>
        <begin position="152"/>
        <end position="177"/>
    </location>
</feature>
<reference evidence="4" key="2">
    <citation type="submission" date="2021-04" db="EMBL/GenBank/DDBJ databases">
        <authorList>
            <person name="Gilroy R."/>
        </authorList>
    </citation>
    <scope>NUCLEOTIDE SEQUENCE</scope>
    <source>
        <strain evidence="4">5933</strain>
    </source>
</reference>
<evidence type="ECO:0000313" key="5">
    <source>
        <dbReference type="Proteomes" id="UP000823918"/>
    </source>
</evidence>
<dbReference type="Proteomes" id="UP000823918">
    <property type="component" value="Unassembled WGS sequence"/>
</dbReference>
<organism evidence="4 5">
    <name type="scientific">Candidatus Ruthenibacterium merdavium</name>
    <dbReference type="NCBI Taxonomy" id="2838752"/>
    <lineage>
        <taxon>Bacteria</taxon>
        <taxon>Bacillati</taxon>
        <taxon>Bacillota</taxon>
        <taxon>Clostridia</taxon>
        <taxon>Eubacteriales</taxon>
        <taxon>Oscillospiraceae</taxon>
        <taxon>Ruthenibacterium</taxon>
    </lineage>
</organism>
<protein>
    <submittedName>
        <fullName evidence="4">Peptidylprolyl isomerase</fullName>
        <ecNumber evidence="4">5.2.1.8</ecNumber>
    </submittedName>
</protein>
<feature type="domain" description="PPIase cyclophilin-type" evidence="3">
    <location>
        <begin position="61"/>
        <end position="129"/>
    </location>
</feature>
<reference evidence="4" key="1">
    <citation type="journal article" date="2021" name="PeerJ">
        <title>Extensive microbial diversity within the chicken gut microbiome revealed by metagenomics and culture.</title>
        <authorList>
            <person name="Gilroy R."/>
            <person name="Ravi A."/>
            <person name="Getino M."/>
            <person name="Pursley I."/>
            <person name="Horton D.L."/>
            <person name="Alikhan N.F."/>
            <person name="Baker D."/>
            <person name="Gharbi K."/>
            <person name="Hall N."/>
            <person name="Watson M."/>
            <person name="Adriaenssens E.M."/>
            <person name="Foster-Nyarko E."/>
            <person name="Jarju S."/>
            <person name="Secka A."/>
            <person name="Antonio M."/>
            <person name="Oren A."/>
            <person name="Chaudhuri R.R."/>
            <person name="La Ragione R."/>
            <person name="Hildebrand F."/>
            <person name="Pallen M.J."/>
        </authorList>
    </citation>
    <scope>NUCLEOTIDE SEQUENCE</scope>
    <source>
        <strain evidence="4">5933</strain>
    </source>
</reference>
<dbReference type="Gene3D" id="2.40.100.10">
    <property type="entry name" value="Cyclophilin-like"/>
    <property type="match status" value="2"/>
</dbReference>
<dbReference type="GO" id="GO:0003755">
    <property type="term" value="F:peptidyl-prolyl cis-trans isomerase activity"/>
    <property type="evidence" value="ECO:0007669"/>
    <property type="project" value="UniProtKB-EC"/>
</dbReference>
<feature type="compositionally biased region" description="Low complexity" evidence="1">
    <location>
        <begin position="119"/>
        <end position="128"/>
    </location>
</feature>
<accession>A0A9D2Q686</accession>
<dbReference type="AlphaFoldDB" id="A0A9D2Q686"/>
<feature type="region of interest" description="Disordered" evidence="1">
    <location>
        <begin position="113"/>
        <end position="231"/>
    </location>
</feature>
<keyword evidence="2" id="KW-0732">Signal</keyword>
<gene>
    <name evidence="4" type="ORF">H9698_05575</name>
</gene>
<feature type="chain" id="PRO_5038516374" evidence="2">
    <location>
        <begin position="24"/>
        <end position="395"/>
    </location>
</feature>
<dbReference type="EC" id="5.2.1.8" evidence="4"/>
<sequence length="395" mass="43397">MKRKTARLVLSIGLILIMAGGCAQEGVDYAQVEDIVDQFPFEAEPVEVNPQLAEESNLYAVFHTSAGEIKVMLYPEESPDEVSRFVEQVKAGEYDGQQFVYVRRDGIIESDRVAEDDAQSSSTSDSASVPQSESAAQPISESQPESASETVSTSKPESTSQSASASQSEGMSQASSEVQSESTAQPVSDSQSESTSQSASTAQSESTSEAASEPTQEELEAVELPTPPDDVEVPYYSDKLFHFYGSLGISRENETGGDRLHFVVETTIPEDERLVPATLYMNELTNLRIAELNAMTKEQPFTDLQIAAYEMRLNQEIQAIADDGLPEEYQQKYDPINKVYTEIGGQWALDYKYPVIGQIVNGQNIADAISQAKVDAQTRMPKQEIFIDYVEIVEE</sequence>
<evidence type="ECO:0000256" key="1">
    <source>
        <dbReference type="SAM" id="MobiDB-lite"/>
    </source>
</evidence>
<evidence type="ECO:0000256" key="2">
    <source>
        <dbReference type="SAM" id="SignalP"/>
    </source>
</evidence>
<feature type="compositionally biased region" description="Polar residues" evidence="1">
    <location>
        <begin position="129"/>
        <end position="151"/>
    </location>
</feature>
<dbReference type="PROSITE" id="PS51257">
    <property type="entry name" value="PROKAR_LIPOPROTEIN"/>
    <property type="match status" value="1"/>
</dbReference>
<feature type="compositionally biased region" description="Polar residues" evidence="1">
    <location>
        <begin position="178"/>
        <end position="189"/>
    </location>
</feature>
<keyword evidence="4" id="KW-0413">Isomerase</keyword>
<dbReference type="EMBL" id="DWWA01000027">
    <property type="protein sequence ID" value="HJC72246.1"/>
    <property type="molecule type" value="Genomic_DNA"/>
</dbReference>
<dbReference type="InterPro" id="IPR029000">
    <property type="entry name" value="Cyclophilin-like_dom_sf"/>
</dbReference>
<evidence type="ECO:0000259" key="3">
    <source>
        <dbReference type="Pfam" id="PF00160"/>
    </source>
</evidence>
<comment type="caution">
    <text evidence="4">The sequence shown here is derived from an EMBL/GenBank/DDBJ whole genome shotgun (WGS) entry which is preliminary data.</text>
</comment>
<name>A0A9D2Q686_9FIRM</name>
<feature type="compositionally biased region" description="Low complexity" evidence="1">
    <location>
        <begin position="190"/>
        <end position="214"/>
    </location>
</feature>
<feature type="signal peptide" evidence="2">
    <location>
        <begin position="1"/>
        <end position="23"/>
    </location>
</feature>
<dbReference type="SUPFAM" id="SSF50891">
    <property type="entry name" value="Cyclophilin-like"/>
    <property type="match status" value="2"/>
</dbReference>
<dbReference type="InterPro" id="IPR002130">
    <property type="entry name" value="Cyclophilin-type_PPIase_dom"/>
</dbReference>
<evidence type="ECO:0000313" key="4">
    <source>
        <dbReference type="EMBL" id="HJC72246.1"/>
    </source>
</evidence>
<proteinExistence type="predicted"/>
<dbReference type="Pfam" id="PF00160">
    <property type="entry name" value="Pro_isomerase"/>
    <property type="match status" value="1"/>
</dbReference>